<dbReference type="GO" id="GO:0005524">
    <property type="term" value="F:ATP binding"/>
    <property type="evidence" value="ECO:0007669"/>
    <property type="project" value="UniProtKB-KW"/>
</dbReference>
<dbReference type="EMBL" id="BKAM01000007">
    <property type="protein sequence ID" value="GEP71994.1"/>
    <property type="molecule type" value="Genomic_DNA"/>
</dbReference>
<dbReference type="InterPro" id="IPR010982">
    <property type="entry name" value="Lambda_DNA-bd_dom_sf"/>
</dbReference>
<accession>A0A512PLA9</accession>
<dbReference type="AlphaFoldDB" id="A0A512PLA9"/>
<name>A0A512PLA9_9LACO</name>
<dbReference type="Gene3D" id="3.90.320.10">
    <property type="match status" value="1"/>
</dbReference>
<dbReference type="InterPro" id="IPR011604">
    <property type="entry name" value="PDDEXK-like_dom_sf"/>
</dbReference>
<dbReference type="CDD" id="cd00093">
    <property type="entry name" value="HTH_XRE"/>
    <property type="match status" value="1"/>
</dbReference>
<protein>
    <recommendedName>
        <fullName evidence="4">HTH cro/C1-type domain-containing protein</fullName>
    </recommendedName>
</protein>
<organism evidence="5 6">
    <name type="scientific">Lentilactobacillus rapi</name>
    <dbReference type="NCBI Taxonomy" id="481723"/>
    <lineage>
        <taxon>Bacteria</taxon>
        <taxon>Bacillati</taxon>
        <taxon>Bacillota</taxon>
        <taxon>Bacilli</taxon>
        <taxon>Lactobacillales</taxon>
        <taxon>Lactobacillaceae</taxon>
        <taxon>Lentilactobacillus</taxon>
    </lineage>
</organism>
<evidence type="ECO:0000256" key="1">
    <source>
        <dbReference type="ARBA" id="ARBA00022741"/>
    </source>
</evidence>
<evidence type="ECO:0000256" key="2">
    <source>
        <dbReference type="ARBA" id="ARBA00022806"/>
    </source>
</evidence>
<dbReference type="PROSITE" id="PS50943">
    <property type="entry name" value="HTH_CROC1"/>
    <property type="match status" value="1"/>
</dbReference>
<dbReference type="Gene3D" id="1.10.260.40">
    <property type="entry name" value="lambda repressor-like DNA-binding domains"/>
    <property type="match status" value="1"/>
</dbReference>
<evidence type="ECO:0000256" key="3">
    <source>
        <dbReference type="ARBA" id="ARBA00022840"/>
    </source>
</evidence>
<evidence type="ECO:0000259" key="4">
    <source>
        <dbReference type="PROSITE" id="PS50943"/>
    </source>
</evidence>
<gene>
    <name evidence="5" type="ORF">LRA02_08620</name>
</gene>
<comment type="caution">
    <text evidence="5">The sequence shown here is derived from an EMBL/GenBank/DDBJ whole genome shotgun (WGS) entry which is preliminary data.</text>
</comment>
<dbReference type="InterPro" id="IPR016974">
    <property type="entry name" value="Uncharacterised_phage-assoc"/>
</dbReference>
<dbReference type="PIRSF" id="PIRSF031475">
    <property type="entry name" value="UCP031475"/>
    <property type="match status" value="1"/>
</dbReference>
<evidence type="ECO:0000313" key="5">
    <source>
        <dbReference type="EMBL" id="GEP71994.1"/>
    </source>
</evidence>
<keyword evidence="2" id="KW-0347">Helicase</keyword>
<dbReference type="GO" id="GO:0004386">
    <property type="term" value="F:helicase activity"/>
    <property type="evidence" value="ECO:0007669"/>
    <property type="project" value="UniProtKB-KW"/>
</dbReference>
<reference evidence="5 6" key="1">
    <citation type="submission" date="2019-07" db="EMBL/GenBank/DDBJ databases">
        <title>Whole genome shotgun sequence of Lactobacillus rapi NBRC 109618.</title>
        <authorList>
            <person name="Hosoyama A."/>
            <person name="Uohara A."/>
            <person name="Ohji S."/>
            <person name="Ichikawa N."/>
        </authorList>
    </citation>
    <scope>NUCLEOTIDE SEQUENCE [LARGE SCALE GENOMIC DNA]</scope>
    <source>
        <strain evidence="5 6">NBRC 109618</strain>
    </source>
</reference>
<feature type="domain" description="HTH cro/C1-type" evidence="4">
    <location>
        <begin position="2"/>
        <end position="30"/>
    </location>
</feature>
<dbReference type="Pfam" id="PF12684">
    <property type="entry name" value="DUF3799"/>
    <property type="match status" value="1"/>
</dbReference>
<proteinExistence type="predicted"/>
<dbReference type="Proteomes" id="UP000321569">
    <property type="component" value="Unassembled WGS sequence"/>
</dbReference>
<evidence type="ECO:0000313" key="6">
    <source>
        <dbReference type="Proteomes" id="UP000321569"/>
    </source>
</evidence>
<sequence length="307" mass="35649">MSNYELGKTEPKLSTWKRLADFFNVSLEYLQGSQPFKNSGDSLTKENYYTTDQDWQTQSKSWFWKFEQCEAEALAELKGDWASQQDETPLLVGNYLHSYFESQPAHEKFIDDHAEDICKYGKPEKGLKKQYLDADKMIKALDHDPTFKQIYQGDKEVIVTGTLFGVKWRGKIDCLDLEHHMFYDLKTVDDFHKKHWLPDQRTPVSFAEARGYDMQMAVYKELIKQTFGVDCTPLIIAVSKQRVPDKALLSIPDYLMDQSMEKIEADQPHIQAVKEGREKPRACGHCDYCRANKVLNDVVDIDAIPFY</sequence>
<dbReference type="GO" id="GO:0003677">
    <property type="term" value="F:DNA binding"/>
    <property type="evidence" value="ECO:0007669"/>
    <property type="project" value="InterPro"/>
</dbReference>
<keyword evidence="3" id="KW-0067">ATP-binding</keyword>
<keyword evidence="1" id="KW-0547">Nucleotide-binding</keyword>
<dbReference type="STRING" id="1423795.FD12_GL001577"/>
<dbReference type="InterPro" id="IPR001387">
    <property type="entry name" value="Cro/C1-type_HTH"/>
</dbReference>
<dbReference type="Pfam" id="PF01381">
    <property type="entry name" value="HTH_3"/>
    <property type="match status" value="1"/>
</dbReference>
<keyword evidence="2" id="KW-0378">Hydrolase</keyword>
<dbReference type="InterPro" id="IPR024432">
    <property type="entry name" value="Put_RecE_PDDEXK-like_dom"/>
</dbReference>